<dbReference type="EMBL" id="LFOD01000003">
    <property type="protein sequence ID" value="KMV19591.1"/>
    <property type="molecule type" value="Genomic_DNA"/>
</dbReference>
<dbReference type="OrthoDB" id="4629451at2"/>
<dbReference type="PATRIC" id="fig|451644.5.peg.1201"/>
<evidence type="ECO:0000313" key="1">
    <source>
        <dbReference type="EMBL" id="KMV19591.1"/>
    </source>
</evidence>
<comment type="caution">
    <text evidence="1">The sequence shown here is derived from an EMBL/GenBank/DDBJ whole genome shotgun (WGS) entry which is preliminary data.</text>
</comment>
<accession>A0A0J8UE54</accession>
<dbReference type="RefSeq" id="WP_048895527.1">
    <property type="nucleotide sequence ID" value="NZ_LFOD01000003.1"/>
</dbReference>
<dbReference type="AlphaFoldDB" id="A0A0J8UE54"/>
<evidence type="ECO:0000313" key="2">
    <source>
        <dbReference type="Proteomes" id="UP000037594"/>
    </source>
</evidence>
<sequence length="109" mass="12334">MSNDWPIPADLSDDGRKVAETILAFLTEKDLTYHGGGGKFYSPQQWRDRGEDYGTDSLLVITHDGGDHAGAFNIDYEQYQLIEQLRDRLVPLGVFSEQCTSWYSAVYPI</sequence>
<dbReference type="Proteomes" id="UP000037594">
    <property type="component" value="Unassembled WGS sequence"/>
</dbReference>
<name>A0A0J8UE54_9MYCO</name>
<proteinExistence type="predicted"/>
<organism evidence="1 2">
    <name type="scientific">Mycolicibacterium conceptionense</name>
    <dbReference type="NCBI Taxonomy" id="451644"/>
    <lineage>
        <taxon>Bacteria</taxon>
        <taxon>Bacillati</taxon>
        <taxon>Actinomycetota</taxon>
        <taxon>Actinomycetes</taxon>
        <taxon>Mycobacteriales</taxon>
        <taxon>Mycobacteriaceae</taxon>
        <taxon>Mycolicibacterium</taxon>
    </lineage>
</organism>
<protein>
    <submittedName>
        <fullName evidence="1">Uncharacterized protein</fullName>
    </submittedName>
</protein>
<reference evidence="1 2" key="1">
    <citation type="submission" date="2015-06" db="EMBL/GenBank/DDBJ databases">
        <title>Genome sequence of Mycobacterium conceptionense strain MLE.</title>
        <authorList>
            <person name="Greninger A.L."/>
            <person name="Cunningham G."/>
            <person name="Chiu C.Y."/>
            <person name="Miller S."/>
        </authorList>
    </citation>
    <scope>NUCLEOTIDE SEQUENCE [LARGE SCALE GENOMIC DNA]</scope>
    <source>
        <strain evidence="1 2">MLE</strain>
    </source>
</reference>
<gene>
    <name evidence="1" type="ORF">ACT17_05945</name>
</gene>